<dbReference type="Proteomes" id="UP000034753">
    <property type="component" value="Unassembled WGS sequence"/>
</dbReference>
<keyword evidence="5" id="KW-0812">Transmembrane</keyword>
<evidence type="ECO:0000256" key="5">
    <source>
        <dbReference type="SAM" id="Phobius"/>
    </source>
</evidence>
<feature type="transmembrane region" description="Helical" evidence="5">
    <location>
        <begin position="16"/>
        <end position="37"/>
    </location>
</feature>
<keyword evidence="5" id="KW-0472">Membrane</keyword>
<dbReference type="Gene3D" id="3.20.20.80">
    <property type="entry name" value="Glycosidases"/>
    <property type="match status" value="1"/>
</dbReference>
<dbReference type="InterPro" id="IPR011583">
    <property type="entry name" value="Chitinase_II/V-like_cat"/>
</dbReference>
<reference evidence="7 8" key="1">
    <citation type="journal article" date="2015" name="Nature">
        <title>rRNA introns, odd ribosomes, and small enigmatic genomes across a large radiation of phyla.</title>
        <authorList>
            <person name="Brown C.T."/>
            <person name="Hug L.A."/>
            <person name="Thomas B.C."/>
            <person name="Sharon I."/>
            <person name="Castelle C.J."/>
            <person name="Singh A."/>
            <person name="Wilkins M.J."/>
            <person name="Williams K.H."/>
            <person name="Banfield J.F."/>
        </authorList>
    </citation>
    <scope>NUCLEOTIDE SEQUENCE [LARGE SCALE GENOMIC DNA]</scope>
</reference>
<evidence type="ECO:0000256" key="2">
    <source>
        <dbReference type="ARBA" id="ARBA00023295"/>
    </source>
</evidence>
<keyword evidence="2 3" id="KW-0326">Glycosidase</keyword>
<dbReference type="InterPro" id="IPR017853">
    <property type="entry name" value="GH"/>
</dbReference>
<keyword evidence="1 3" id="KW-0378">Hydrolase</keyword>
<dbReference type="PANTHER" id="PTHR46290">
    <property type="entry name" value="DI-N-ACETYLCHITOBIASE"/>
    <property type="match status" value="1"/>
</dbReference>
<evidence type="ECO:0000256" key="4">
    <source>
        <dbReference type="RuleBase" id="RU004453"/>
    </source>
</evidence>
<comment type="caution">
    <text evidence="7">The sequence shown here is derived from an EMBL/GenBank/DDBJ whole genome shotgun (WGS) entry which is preliminary data.</text>
</comment>
<dbReference type="SUPFAM" id="SSF51445">
    <property type="entry name" value="(Trans)glycosidases"/>
    <property type="match status" value="1"/>
</dbReference>
<dbReference type="Pfam" id="PF00704">
    <property type="entry name" value="Glyco_hydro_18"/>
    <property type="match status" value="1"/>
</dbReference>
<evidence type="ECO:0000313" key="8">
    <source>
        <dbReference type="Proteomes" id="UP000034753"/>
    </source>
</evidence>
<feature type="domain" description="GH18" evidence="6">
    <location>
        <begin position="64"/>
        <end position="419"/>
    </location>
</feature>
<accession>A0A0G0WM03</accession>
<sequence length="419" mass="47768">MEALVHSNHPSLIKKAFFYILPVLFVLLASIGLYLHFSYPTTSILVSGQYILSNLGHSHAQMQKDVVGFLPYWNLDNSKYLHFDLLSEVFFFSLSADENGQIVKVVNNETDPGWRWWNSPTIQNLIAKTQITGGKFGLTIAMHKNKTLESFLDNPSAQKTLINNLIQIIESDKIDGLNLDFEYDGKPDDKYKSEFTNFAKELTSTFRSKSPKTELSIDFFPLSIEKPRLYDVVSLAPLFDKVIVMSYDYYSGSSDLAGPVAPIFGYIASPSATQTSYFFDVNTTYNDYLKVVPKEKLIMGVPYYGWDYPVEDNTIALSKVLPQNDQNGYPEVISYGRARTNTDLKTENCQWDDTAKATWCAYTDSNKIQREVWLEDNKSIGIKFDFAKTNNLGGIAIWTLGYDKDYPDLWNLIKNYFTK</sequence>
<dbReference type="Gene3D" id="3.10.50.10">
    <property type="match status" value="1"/>
</dbReference>
<dbReference type="PROSITE" id="PS01095">
    <property type="entry name" value="GH18_1"/>
    <property type="match status" value="1"/>
</dbReference>
<dbReference type="PANTHER" id="PTHR46290:SF1">
    <property type="entry name" value="DI-N-ACETYLCHITOBIASE"/>
    <property type="match status" value="1"/>
</dbReference>
<protein>
    <submittedName>
        <fullName evidence="7">Glycosyl hydrolase, family 18</fullName>
    </submittedName>
</protein>
<dbReference type="SMART" id="SM00636">
    <property type="entry name" value="Glyco_18"/>
    <property type="match status" value="1"/>
</dbReference>
<evidence type="ECO:0000256" key="3">
    <source>
        <dbReference type="RuleBase" id="RU000489"/>
    </source>
</evidence>
<dbReference type="GO" id="GO:0008061">
    <property type="term" value="F:chitin binding"/>
    <property type="evidence" value="ECO:0007669"/>
    <property type="project" value="InterPro"/>
</dbReference>
<dbReference type="PROSITE" id="PS51910">
    <property type="entry name" value="GH18_2"/>
    <property type="match status" value="1"/>
</dbReference>
<dbReference type="EMBL" id="LCBN01000016">
    <property type="protein sequence ID" value="KKS13794.1"/>
    <property type="molecule type" value="Genomic_DNA"/>
</dbReference>
<evidence type="ECO:0000259" key="6">
    <source>
        <dbReference type="PROSITE" id="PS51910"/>
    </source>
</evidence>
<dbReference type="InterPro" id="IPR051887">
    <property type="entry name" value="GH18_Domain-Containing"/>
</dbReference>
<dbReference type="InterPro" id="IPR029070">
    <property type="entry name" value="Chitinase_insertion_sf"/>
</dbReference>
<evidence type="ECO:0000313" key="7">
    <source>
        <dbReference type="EMBL" id="KKS13794.1"/>
    </source>
</evidence>
<dbReference type="GO" id="GO:0004553">
    <property type="term" value="F:hydrolase activity, hydrolyzing O-glycosyl compounds"/>
    <property type="evidence" value="ECO:0007669"/>
    <property type="project" value="InterPro"/>
</dbReference>
<organism evidence="7 8">
    <name type="scientific">Candidatus Daviesbacteria bacterium GW2011_GWB1_41_5</name>
    <dbReference type="NCBI Taxonomy" id="1618429"/>
    <lineage>
        <taxon>Bacteria</taxon>
        <taxon>Candidatus Daviesiibacteriota</taxon>
    </lineage>
</organism>
<name>A0A0G0WM03_9BACT</name>
<keyword evidence="5" id="KW-1133">Transmembrane helix</keyword>
<evidence type="ECO:0000256" key="1">
    <source>
        <dbReference type="ARBA" id="ARBA00022801"/>
    </source>
</evidence>
<dbReference type="InterPro" id="IPR001223">
    <property type="entry name" value="Glyco_hydro18_cat"/>
</dbReference>
<dbReference type="InterPro" id="IPR001579">
    <property type="entry name" value="Glyco_hydro_18_chit_AS"/>
</dbReference>
<dbReference type="AlphaFoldDB" id="A0A0G0WM03"/>
<gene>
    <name evidence="7" type="ORF">UU67_C0016G0007</name>
</gene>
<proteinExistence type="inferred from homology"/>
<dbReference type="GO" id="GO:0009313">
    <property type="term" value="P:oligosaccharide catabolic process"/>
    <property type="evidence" value="ECO:0007669"/>
    <property type="project" value="TreeGrafter"/>
</dbReference>
<comment type="similarity">
    <text evidence="4">Belongs to the glycosyl hydrolase 18 family.</text>
</comment>